<dbReference type="Gene3D" id="3.40.50.300">
    <property type="entry name" value="P-loop containing nucleotide triphosphate hydrolases"/>
    <property type="match status" value="1"/>
</dbReference>
<dbReference type="Proteomes" id="UP000078387">
    <property type="component" value="Unassembled WGS sequence"/>
</dbReference>
<evidence type="ECO:0000313" key="2">
    <source>
        <dbReference type="Proteomes" id="UP000078387"/>
    </source>
</evidence>
<dbReference type="VEuPathDB" id="AmoebaDB:EHI_127840"/>
<sequence length="201" mass="23383">MPDEKTYLLRSKLVGYTDSYDLYELFTGKLIPESQGCDYENFEFLIFDRKIICQVNATLHIEQCISNPSSIRGFQILFCIYDVNDKESIQFLKVQIPFIHQKCQLTKIVVIGITDGSESSVVTEQDIIEMTLNYKFYHLKLNANDNKKEMLQKYCLGYLLQNDSEFKVFYDTHIQEVNKSYGGLKSIEPHKRSKVKSCVIV</sequence>
<name>A0A5K1UGJ1_ENTHI</name>
<accession>A0A5K1UGJ1</accession>
<dbReference type="InterPro" id="IPR027417">
    <property type="entry name" value="P-loop_NTPase"/>
</dbReference>
<evidence type="ECO:0000313" key="1">
    <source>
        <dbReference type="EMBL" id="GAT96496.1"/>
    </source>
</evidence>
<evidence type="ECO:0008006" key="3">
    <source>
        <dbReference type="Google" id="ProtNLM"/>
    </source>
</evidence>
<organism evidence="1 2">
    <name type="scientific">Entamoeba histolytica</name>
    <dbReference type="NCBI Taxonomy" id="5759"/>
    <lineage>
        <taxon>Eukaryota</taxon>
        <taxon>Amoebozoa</taxon>
        <taxon>Evosea</taxon>
        <taxon>Archamoebae</taxon>
        <taxon>Mastigamoebida</taxon>
        <taxon>Entamoebidae</taxon>
        <taxon>Entamoeba</taxon>
    </lineage>
</organism>
<dbReference type="EMBL" id="BDEQ01000001">
    <property type="protein sequence ID" value="GAT96496.1"/>
    <property type="molecule type" value="Genomic_DNA"/>
</dbReference>
<protein>
    <recommendedName>
        <fullName evidence="3">Ras family protein</fullName>
    </recommendedName>
</protein>
<comment type="caution">
    <text evidence="1">The sequence shown here is derived from an EMBL/GenBank/DDBJ whole genome shotgun (WGS) entry which is preliminary data.</text>
</comment>
<dbReference type="AlphaFoldDB" id="A0A5K1UGJ1"/>
<gene>
    <name evidence="1" type="ORF">CL6EHI_127840</name>
</gene>
<proteinExistence type="predicted"/>
<reference evidence="1 2" key="1">
    <citation type="submission" date="2016-05" db="EMBL/GenBank/DDBJ databases">
        <title>First whole genome sequencing of Entamoeba histolytica HM1:IMSS-clone-6.</title>
        <authorList>
            <person name="Mukherjee Avik.K."/>
            <person name="Izumyama S."/>
            <person name="Nakada-Tsukui K."/>
            <person name="Nozaki T."/>
        </authorList>
    </citation>
    <scope>NUCLEOTIDE SEQUENCE [LARGE SCALE GENOMIC DNA]</scope>
    <source>
        <strain evidence="1 2">HM1:IMSS clone 6</strain>
    </source>
</reference>
<dbReference type="SUPFAM" id="SSF52540">
    <property type="entry name" value="P-loop containing nucleoside triphosphate hydrolases"/>
    <property type="match status" value="1"/>
</dbReference>